<keyword evidence="1" id="KW-0472">Membrane</keyword>
<name>A0A8H3KWA4_9GLOM</name>
<accession>A0A8H3KWA4</accession>
<feature type="transmembrane region" description="Helical" evidence="1">
    <location>
        <begin position="7"/>
        <end position="32"/>
    </location>
</feature>
<dbReference type="EMBL" id="BLAL01000012">
    <property type="protein sequence ID" value="GES74582.1"/>
    <property type="molecule type" value="Genomic_DNA"/>
</dbReference>
<keyword evidence="1" id="KW-0812">Transmembrane</keyword>
<evidence type="ECO:0000256" key="1">
    <source>
        <dbReference type="SAM" id="Phobius"/>
    </source>
</evidence>
<reference evidence="2" key="1">
    <citation type="submission" date="2019-10" db="EMBL/GenBank/DDBJ databases">
        <title>Conservation and host-specific expression of non-tandemly repeated heterogenous ribosome RNA gene in arbuscular mycorrhizal fungi.</title>
        <authorList>
            <person name="Maeda T."/>
            <person name="Kobayashi Y."/>
            <person name="Nakagawa T."/>
            <person name="Ezawa T."/>
            <person name="Yamaguchi K."/>
            <person name="Bino T."/>
            <person name="Nishimoto Y."/>
            <person name="Shigenobu S."/>
            <person name="Kawaguchi M."/>
        </authorList>
    </citation>
    <scope>NUCLEOTIDE SEQUENCE</scope>
    <source>
        <strain evidence="2">HR1</strain>
    </source>
</reference>
<comment type="caution">
    <text evidence="2">The sequence shown here is derived from an EMBL/GenBank/DDBJ whole genome shotgun (WGS) entry which is preliminary data.</text>
</comment>
<gene>
    <name evidence="2" type="ORF">RCL2_000205100</name>
</gene>
<dbReference type="Proteomes" id="UP000615446">
    <property type="component" value="Unassembled WGS sequence"/>
</dbReference>
<evidence type="ECO:0000313" key="3">
    <source>
        <dbReference type="Proteomes" id="UP000615446"/>
    </source>
</evidence>
<proteinExistence type="predicted"/>
<sequence length="76" mass="8786">MLNHMRCFYSTSTIILLITIIWILLLFVSLSIDFGWSTSITSALYRTTFCEWMGRKELKPPIITKNILKESKLGDA</sequence>
<dbReference type="AlphaFoldDB" id="A0A8H3KWA4"/>
<keyword evidence="1" id="KW-1133">Transmembrane helix</keyword>
<evidence type="ECO:0000313" key="2">
    <source>
        <dbReference type="EMBL" id="GES74582.1"/>
    </source>
</evidence>
<organism evidence="2 3">
    <name type="scientific">Rhizophagus clarus</name>
    <dbReference type="NCBI Taxonomy" id="94130"/>
    <lineage>
        <taxon>Eukaryota</taxon>
        <taxon>Fungi</taxon>
        <taxon>Fungi incertae sedis</taxon>
        <taxon>Mucoromycota</taxon>
        <taxon>Glomeromycotina</taxon>
        <taxon>Glomeromycetes</taxon>
        <taxon>Glomerales</taxon>
        <taxon>Glomeraceae</taxon>
        <taxon>Rhizophagus</taxon>
    </lineage>
</organism>
<protein>
    <submittedName>
        <fullName evidence="2">Uncharacterized protein</fullName>
    </submittedName>
</protein>